<dbReference type="AlphaFoldDB" id="A0A633SS11"/>
<proteinExistence type="predicted"/>
<accession>A0A633SS11</accession>
<sequence>MKRSIFALALLASFAVAAQPSNLSVLKKSFNEMQPLSIKDSNGVIIVVLDAASITPEIYDTAVYSVCSPAWLHKENTAYLKNTTSVRILNKFSAMGYVLEKPKATCDKAGEEQEEQSKITILSNTHVTTMKDLQ</sequence>
<evidence type="ECO:0000313" key="2">
    <source>
        <dbReference type="EMBL" id="ECQ1957928.1"/>
    </source>
</evidence>
<protein>
    <submittedName>
        <fullName evidence="3">Uncharacterized protein</fullName>
    </submittedName>
</protein>
<organism evidence="3">
    <name type="scientific">Salmonella enterica</name>
    <name type="common">Salmonella choleraesuis</name>
    <dbReference type="NCBI Taxonomy" id="28901"/>
    <lineage>
        <taxon>Bacteria</taxon>
        <taxon>Pseudomonadati</taxon>
        <taxon>Pseudomonadota</taxon>
        <taxon>Gammaproteobacteria</taxon>
        <taxon>Enterobacterales</taxon>
        <taxon>Enterobacteriaceae</taxon>
        <taxon>Salmonella</taxon>
    </lineage>
</organism>
<reference evidence="3" key="1">
    <citation type="submission" date="2019-10" db="EMBL/GenBank/DDBJ databases">
        <authorList>
            <consortium name="PulseNet: The National Subtyping Network for Foodborne Disease Surveillance"/>
            <person name="Tarr C.L."/>
            <person name="Trees E."/>
            <person name="Katz L.S."/>
            <person name="Carleton-Romer H.A."/>
            <person name="Stroika S."/>
            <person name="Kucerova Z."/>
            <person name="Roache K.F."/>
            <person name="Sabol A.L."/>
            <person name="Besser J."/>
            <person name="Gerner-Smidt P."/>
        </authorList>
    </citation>
    <scope>NUCLEOTIDE SEQUENCE</scope>
    <source>
        <strain evidence="2">PNUSAS094091</strain>
        <strain evidence="3">PNUSAS110015</strain>
    </source>
</reference>
<feature type="chain" id="PRO_5036376416" evidence="1">
    <location>
        <begin position="19"/>
        <end position="134"/>
    </location>
</feature>
<dbReference type="EMBL" id="AAKAAB010000012">
    <property type="protein sequence ID" value="ECQ1957928.1"/>
    <property type="molecule type" value="Genomic_DNA"/>
</dbReference>
<dbReference type="EMBL" id="AAMHFN010000026">
    <property type="protein sequence ID" value="EDH3277797.1"/>
    <property type="molecule type" value="Genomic_DNA"/>
</dbReference>
<evidence type="ECO:0000256" key="1">
    <source>
        <dbReference type="SAM" id="SignalP"/>
    </source>
</evidence>
<name>A0A633SS11_SALER</name>
<feature type="signal peptide" evidence="1">
    <location>
        <begin position="1"/>
        <end position="18"/>
    </location>
</feature>
<evidence type="ECO:0000313" key="3">
    <source>
        <dbReference type="EMBL" id="EDH3277797.1"/>
    </source>
</evidence>
<keyword evidence="1" id="KW-0732">Signal</keyword>
<gene>
    <name evidence="2" type="ORF">FZ136_18065</name>
    <name evidence="3" type="ORF">GC847_12205</name>
</gene>
<comment type="caution">
    <text evidence="3">The sequence shown here is derived from an EMBL/GenBank/DDBJ whole genome shotgun (WGS) entry which is preliminary data.</text>
</comment>